<keyword evidence="2" id="KW-1185">Reference proteome</keyword>
<dbReference type="EMBL" id="JBHUEQ010000039">
    <property type="protein sequence ID" value="MFD1747567.1"/>
    <property type="molecule type" value="Genomic_DNA"/>
</dbReference>
<evidence type="ECO:0008006" key="3">
    <source>
        <dbReference type="Google" id="ProtNLM"/>
    </source>
</evidence>
<evidence type="ECO:0000313" key="1">
    <source>
        <dbReference type="EMBL" id="MFD1747567.1"/>
    </source>
</evidence>
<evidence type="ECO:0000313" key="2">
    <source>
        <dbReference type="Proteomes" id="UP001597322"/>
    </source>
</evidence>
<comment type="caution">
    <text evidence="1">The sequence shown here is derived from an EMBL/GenBank/DDBJ whole genome shotgun (WGS) entry which is preliminary data.</text>
</comment>
<protein>
    <recommendedName>
        <fullName evidence="3">Antibiotic biosynthesis monooxygenase</fullName>
    </recommendedName>
</protein>
<name>A0ABW4M8U6_9HYPH</name>
<reference evidence="2" key="1">
    <citation type="journal article" date="2019" name="Int. J. Syst. Evol. Microbiol.">
        <title>The Global Catalogue of Microorganisms (GCM) 10K type strain sequencing project: providing services to taxonomists for standard genome sequencing and annotation.</title>
        <authorList>
            <consortium name="The Broad Institute Genomics Platform"/>
            <consortium name="The Broad Institute Genome Sequencing Center for Infectious Disease"/>
            <person name="Wu L."/>
            <person name="Ma J."/>
        </authorList>
    </citation>
    <scope>NUCLEOTIDE SEQUENCE [LARGE SCALE GENOMIC DNA]</scope>
    <source>
        <strain evidence="2">CG52</strain>
    </source>
</reference>
<dbReference type="Proteomes" id="UP001597322">
    <property type="component" value="Unassembled WGS sequence"/>
</dbReference>
<accession>A0ABW4M8U6</accession>
<sequence>MTFSMLHVNIRPYTNDHARFIAEAQSDRRAPREVPSFICLPVI</sequence>
<dbReference type="RefSeq" id="WP_377405076.1">
    <property type="nucleotide sequence ID" value="NZ_JBHUEQ010000039.1"/>
</dbReference>
<gene>
    <name evidence="1" type="ORF">ACFSE1_19015</name>
</gene>
<organism evidence="1 2">
    <name type="scientific">Rhizobium helianthi</name>
    <dbReference type="NCBI Taxonomy" id="1132695"/>
    <lineage>
        <taxon>Bacteria</taxon>
        <taxon>Pseudomonadati</taxon>
        <taxon>Pseudomonadota</taxon>
        <taxon>Alphaproteobacteria</taxon>
        <taxon>Hyphomicrobiales</taxon>
        <taxon>Rhizobiaceae</taxon>
        <taxon>Rhizobium/Agrobacterium group</taxon>
        <taxon>Rhizobium</taxon>
    </lineage>
</organism>
<proteinExistence type="predicted"/>